<evidence type="ECO:0000313" key="6">
    <source>
        <dbReference type="Proteomes" id="UP000055590"/>
    </source>
</evidence>
<gene>
    <name evidence="5" type="ORF">AKJ08_0895</name>
</gene>
<dbReference type="InterPro" id="IPR029044">
    <property type="entry name" value="Nucleotide-diphossugar_trans"/>
</dbReference>
<comment type="similarity">
    <text evidence="1">Belongs to the glycosyltransferase 2 family.</text>
</comment>
<dbReference type="Proteomes" id="UP000055590">
    <property type="component" value="Chromosome"/>
</dbReference>
<evidence type="ECO:0000313" key="5">
    <source>
        <dbReference type="EMBL" id="AKU90508.1"/>
    </source>
</evidence>
<evidence type="ECO:0000256" key="3">
    <source>
        <dbReference type="ARBA" id="ARBA00022679"/>
    </source>
</evidence>
<evidence type="ECO:0000256" key="1">
    <source>
        <dbReference type="ARBA" id="ARBA00006739"/>
    </source>
</evidence>
<dbReference type="RefSeq" id="WP_050724952.1">
    <property type="nucleotide sequence ID" value="NZ_CP012332.1"/>
</dbReference>
<evidence type="ECO:0000256" key="2">
    <source>
        <dbReference type="ARBA" id="ARBA00022676"/>
    </source>
</evidence>
<dbReference type="GO" id="GO:0016757">
    <property type="term" value="F:glycosyltransferase activity"/>
    <property type="evidence" value="ECO:0007669"/>
    <property type="project" value="UniProtKB-KW"/>
</dbReference>
<dbReference type="KEGG" id="vin:AKJ08_0895"/>
<feature type="transmembrane region" description="Helical" evidence="4">
    <location>
        <begin position="302"/>
        <end position="320"/>
    </location>
</feature>
<dbReference type="OrthoDB" id="9802632at2"/>
<sequence>MAAWVFWLSALGLLHTYLLYPLILVALDAWAGILDDLRYLGGGRDRRKRPEPLSLPTVSLVVAAWNEAKVIGAKLQNSLELDYPEEKLEIVIGSDGSDDGTDAIVAACPDPRVRLDGSDRRTGKIGVLKRVVPQARGEILVFSDANTILDSAAIRKLVRHFDDPSVGCVCGRLRLFNPRSETYEESAYWRYESFLKLREGRRGAVMGANGGIYALRRSLFPDMPADTVVEDFVVACRTLLRGYDVIYDPEALAWEETAEDYAQERARRVRIAAGNFQALGLVGGLLHPREGFAAFAFFSHKLLRWLAPLFLVGLFVSSLLSSGRPFYSLALGAQLLFYWLALIGFVARLHGPIGRLGSFARYFVEMNVGMAQGFFRWASRSQKVTWQRTARV</sequence>
<evidence type="ECO:0000256" key="4">
    <source>
        <dbReference type="SAM" id="Phobius"/>
    </source>
</evidence>
<organism evidence="5 6">
    <name type="scientific">Vulgatibacter incomptus</name>
    <dbReference type="NCBI Taxonomy" id="1391653"/>
    <lineage>
        <taxon>Bacteria</taxon>
        <taxon>Pseudomonadati</taxon>
        <taxon>Myxococcota</taxon>
        <taxon>Myxococcia</taxon>
        <taxon>Myxococcales</taxon>
        <taxon>Cystobacterineae</taxon>
        <taxon>Vulgatibacteraceae</taxon>
        <taxon>Vulgatibacter</taxon>
    </lineage>
</organism>
<keyword evidence="4" id="KW-0812">Transmembrane</keyword>
<dbReference type="PANTHER" id="PTHR43630:SF1">
    <property type="entry name" value="POLY-BETA-1,6-N-ACETYL-D-GLUCOSAMINE SYNTHASE"/>
    <property type="match status" value="1"/>
</dbReference>
<accession>A0A0K1PAE5</accession>
<keyword evidence="6" id="KW-1185">Reference proteome</keyword>
<dbReference type="Gene3D" id="3.90.550.10">
    <property type="entry name" value="Spore Coat Polysaccharide Biosynthesis Protein SpsA, Chain A"/>
    <property type="match status" value="1"/>
</dbReference>
<reference evidence="5 6" key="1">
    <citation type="submission" date="2015-08" db="EMBL/GenBank/DDBJ databases">
        <authorList>
            <person name="Babu N.S."/>
            <person name="Beckwith C.J."/>
            <person name="Beseler K.G."/>
            <person name="Brison A."/>
            <person name="Carone J.V."/>
            <person name="Caskin T.P."/>
            <person name="Diamond M."/>
            <person name="Durham M.E."/>
            <person name="Foxe J.M."/>
            <person name="Go M."/>
            <person name="Henderson B.A."/>
            <person name="Jones I.B."/>
            <person name="McGettigan J.A."/>
            <person name="Micheletti S.J."/>
            <person name="Nasrallah M.E."/>
            <person name="Ortiz D."/>
            <person name="Piller C.R."/>
            <person name="Privatt S.R."/>
            <person name="Schneider S.L."/>
            <person name="Sharp S."/>
            <person name="Smith T.C."/>
            <person name="Stanton J.D."/>
            <person name="Ullery H.E."/>
            <person name="Wilson R.J."/>
            <person name="Serrano M.G."/>
            <person name="Buck G."/>
            <person name="Lee V."/>
            <person name="Wang Y."/>
            <person name="Carvalho R."/>
            <person name="Voegtly L."/>
            <person name="Shi R."/>
            <person name="Duckworth R."/>
            <person name="Johnson A."/>
            <person name="Loviza R."/>
            <person name="Walstead R."/>
            <person name="Shah Z."/>
            <person name="Kiflezghi M."/>
            <person name="Wade K."/>
            <person name="Ball S.L."/>
            <person name="Bradley K.W."/>
            <person name="Asai D.J."/>
            <person name="Bowman C.A."/>
            <person name="Russell D.A."/>
            <person name="Pope W.H."/>
            <person name="Jacobs-Sera D."/>
            <person name="Hendrix R.W."/>
            <person name="Hatfull G.F."/>
        </authorList>
    </citation>
    <scope>NUCLEOTIDE SEQUENCE [LARGE SCALE GENOMIC DNA]</scope>
    <source>
        <strain evidence="5 6">DSM 27710</strain>
    </source>
</reference>
<dbReference type="Pfam" id="PF13641">
    <property type="entry name" value="Glyco_tranf_2_3"/>
    <property type="match status" value="1"/>
</dbReference>
<keyword evidence="4" id="KW-1133">Transmembrane helix</keyword>
<dbReference type="EMBL" id="CP012332">
    <property type="protein sequence ID" value="AKU90508.1"/>
    <property type="molecule type" value="Genomic_DNA"/>
</dbReference>
<dbReference type="SUPFAM" id="SSF53448">
    <property type="entry name" value="Nucleotide-diphospho-sugar transferases"/>
    <property type="match status" value="1"/>
</dbReference>
<proteinExistence type="inferred from homology"/>
<keyword evidence="2" id="KW-0328">Glycosyltransferase</keyword>
<keyword evidence="3 5" id="KW-0808">Transferase</keyword>
<name>A0A0K1PAE5_9BACT</name>
<feature type="transmembrane region" description="Helical" evidence="4">
    <location>
        <begin position="6"/>
        <end position="30"/>
    </location>
</feature>
<dbReference type="AlphaFoldDB" id="A0A0K1PAE5"/>
<protein>
    <submittedName>
        <fullName evidence="5">Glycosyl transferase, group 2 family protein</fullName>
    </submittedName>
</protein>
<keyword evidence="4" id="KW-0472">Membrane</keyword>
<feature type="transmembrane region" description="Helical" evidence="4">
    <location>
        <begin position="326"/>
        <end position="347"/>
    </location>
</feature>
<dbReference type="STRING" id="1391653.AKJ08_0895"/>
<dbReference type="CDD" id="cd06439">
    <property type="entry name" value="CESA_like_1"/>
    <property type="match status" value="1"/>
</dbReference>
<dbReference type="PANTHER" id="PTHR43630">
    <property type="entry name" value="POLY-BETA-1,6-N-ACETYL-D-GLUCOSAMINE SYNTHASE"/>
    <property type="match status" value="1"/>
</dbReference>